<comment type="caution">
    <text evidence="5">The sequence shown here is derived from an EMBL/GenBank/DDBJ whole genome shotgun (WGS) entry which is preliminary data.</text>
</comment>
<gene>
    <name evidence="5" type="ORF">ACFSW8_11770</name>
</gene>
<reference evidence="6" key="1">
    <citation type="journal article" date="2019" name="Int. J. Syst. Evol. Microbiol.">
        <title>The Global Catalogue of Microorganisms (GCM) 10K type strain sequencing project: providing services to taxonomists for standard genome sequencing and annotation.</title>
        <authorList>
            <consortium name="The Broad Institute Genomics Platform"/>
            <consortium name="The Broad Institute Genome Sequencing Center for Infectious Disease"/>
            <person name="Wu L."/>
            <person name="Ma J."/>
        </authorList>
    </citation>
    <scope>NUCLEOTIDE SEQUENCE [LARGE SCALE GENOMIC DNA]</scope>
    <source>
        <strain evidence="6">CCUG 57942</strain>
    </source>
</reference>
<name>A0ABW4ZC70_9BACT</name>
<dbReference type="Pfam" id="PF17167">
    <property type="entry name" value="Glyco_hydro_94"/>
    <property type="match status" value="1"/>
</dbReference>
<dbReference type="SUPFAM" id="SSF48208">
    <property type="entry name" value="Six-hairpin glycosidases"/>
    <property type="match status" value="1"/>
</dbReference>
<evidence type="ECO:0000256" key="1">
    <source>
        <dbReference type="ARBA" id="ARBA00022676"/>
    </source>
</evidence>
<keyword evidence="2" id="KW-0808">Transferase</keyword>
<organism evidence="5 6">
    <name type="scientific">Rubritalea tangerina</name>
    <dbReference type="NCBI Taxonomy" id="430798"/>
    <lineage>
        <taxon>Bacteria</taxon>
        <taxon>Pseudomonadati</taxon>
        <taxon>Verrucomicrobiota</taxon>
        <taxon>Verrucomicrobiia</taxon>
        <taxon>Verrucomicrobiales</taxon>
        <taxon>Rubritaleaceae</taxon>
        <taxon>Rubritalea</taxon>
    </lineage>
</organism>
<proteinExistence type="predicted"/>
<keyword evidence="1" id="KW-0328">Glycosyltransferase</keyword>
<dbReference type="Gene3D" id="1.20.890.20">
    <property type="entry name" value="mpn423 like domain"/>
    <property type="match status" value="1"/>
</dbReference>
<evidence type="ECO:0000313" key="6">
    <source>
        <dbReference type="Proteomes" id="UP001597389"/>
    </source>
</evidence>
<evidence type="ECO:0000259" key="3">
    <source>
        <dbReference type="Pfam" id="PF06165"/>
    </source>
</evidence>
<dbReference type="InterPro" id="IPR010383">
    <property type="entry name" value="Glyco_hydrolase_94_b-supersand"/>
</dbReference>
<accession>A0ABW4ZC70</accession>
<dbReference type="Gene3D" id="2.60.420.10">
    <property type="entry name" value="Maltose phosphorylase, domain 3"/>
    <property type="match status" value="1"/>
</dbReference>
<dbReference type="Gene3D" id="1.50.10.10">
    <property type="match status" value="1"/>
</dbReference>
<dbReference type="Gene3D" id="2.70.98.40">
    <property type="entry name" value="Glycoside hydrolase, family 65, N-terminal domain"/>
    <property type="match status" value="1"/>
</dbReference>
<sequence length="810" mass="90117">MSKNYGYFDDAKREYIITDPMTPTKWTNYVGTIDFGGIVDNTGGALLCAGDPSLNRINKYIPQQLDTDFKGATLYLRVKHSNGYSLYSPFFTPCLTPLDSYACHVGLSYQRIVSECAGLKIEATIFVPTESKVEVRDITVTNQSNQPLEVDLIPVVEYSHFEALKQFTNADWVPQTMMSEAINDTPDTLTLLQYPFMRRDGLVNFLTSDRPVDSFESDRKNFLGVTGTWAAPQALTLDSLSNYEARRGDNIGSLLIKLGSITPQQSKRTIVLTGQASRDTYAELIHQFRDHNAVDAAFAGQAKYWDDYLSSYQCETPDANFDAMINVHNPRQCQTTFNWSRYLSLYQLGLGARGLGFRDSSQDSMGVLASIPAKAKELQKKLLSIQKPDGSAMHQFYPATMEANEGDSREEGEKLTYGDDHLWIILAVTAYIRETGDYDYLNESITFYDKNLPLDQREAAPVIDHLERGLHYTKHNCGKHGIPLLGFADWNDTVNLPGDAESFMVASLYGAALLEVIELFDYLGNEAKVAQYQADHADMKKVFNDQGWDGEWYRRYYTADGAPIGSKSNSHGKIYTNGQSWPVIAGFAGEERAQIALDAVEENLNTKFGIKLSTPGYDGYDPNLGGVSTYPPGAKENGGIFLHSNPWIMIANTMVGNGDRAYKYFCQINPAARNKDLDTYEVEPYCFAQNVLGDEHPQFGLGRNSWLSGTSSWTYQAATQYILGVKPSHHGLQIQPCIPRDWKGFTVRRSFRGANYAIKITNQNSSDQTVSHLTVNGEIIPGNTIPIAQPGTQNTIEVTLGAACPEHAVA</sequence>
<dbReference type="GO" id="GO:0016787">
    <property type="term" value="F:hydrolase activity"/>
    <property type="evidence" value="ECO:0007669"/>
    <property type="project" value="UniProtKB-KW"/>
</dbReference>
<dbReference type="SUPFAM" id="SSF74650">
    <property type="entry name" value="Galactose mutarotase-like"/>
    <property type="match status" value="1"/>
</dbReference>
<evidence type="ECO:0000259" key="4">
    <source>
        <dbReference type="Pfam" id="PF17167"/>
    </source>
</evidence>
<keyword evidence="5" id="KW-0378">Hydrolase</keyword>
<dbReference type="RefSeq" id="WP_377087619.1">
    <property type="nucleotide sequence ID" value="NZ_JBHSJL010000014.1"/>
</dbReference>
<dbReference type="Pfam" id="PF06165">
    <property type="entry name" value="GH94_b-supersand"/>
    <property type="match status" value="1"/>
</dbReference>
<dbReference type="Proteomes" id="UP001597389">
    <property type="component" value="Unassembled WGS sequence"/>
</dbReference>
<protein>
    <submittedName>
        <fullName evidence="5">GH36-type glycosyl hydrolase domain-containing protein</fullName>
    </submittedName>
</protein>
<evidence type="ECO:0000313" key="5">
    <source>
        <dbReference type="EMBL" id="MFD2159581.1"/>
    </source>
</evidence>
<dbReference type="InterPro" id="IPR012341">
    <property type="entry name" value="6hp_glycosidase-like_sf"/>
</dbReference>
<dbReference type="PANTHER" id="PTHR37469">
    <property type="entry name" value="CELLOBIONIC ACID PHOSPHORYLASE-RELATED"/>
    <property type="match status" value="1"/>
</dbReference>
<dbReference type="InterPro" id="IPR011013">
    <property type="entry name" value="Gal_mutarotase_sf_dom"/>
</dbReference>
<dbReference type="EMBL" id="JBHUJB010000047">
    <property type="protein sequence ID" value="MFD2159581.1"/>
    <property type="molecule type" value="Genomic_DNA"/>
</dbReference>
<dbReference type="InterPro" id="IPR037018">
    <property type="entry name" value="GH65_N"/>
</dbReference>
<evidence type="ECO:0000256" key="2">
    <source>
        <dbReference type="ARBA" id="ARBA00022679"/>
    </source>
</evidence>
<feature type="domain" description="Glycosyl hydrolase 94 supersandwich" evidence="3">
    <location>
        <begin position="13"/>
        <end position="290"/>
    </location>
</feature>
<dbReference type="PANTHER" id="PTHR37469:SF2">
    <property type="entry name" value="CELLOBIONIC ACID PHOSPHORYLASE"/>
    <property type="match status" value="1"/>
</dbReference>
<feature type="domain" description="Glycosyl hydrolase 94 catalytic" evidence="4">
    <location>
        <begin position="304"/>
        <end position="724"/>
    </location>
</feature>
<dbReference type="InterPro" id="IPR052047">
    <property type="entry name" value="GH94_Enzymes"/>
</dbReference>
<dbReference type="InterPro" id="IPR008928">
    <property type="entry name" value="6-hairpin_glycosidase_sf"/>
</dbReference>
<keyword evidence="6" id="KW-1185">Reference proteome</keyword>
<dbReference type="InterPro" id="IPR033432">
    <property type="entry name" value="GH94_catalytic"/>
</dbReference>